<dbReference type="GO" id="GO:0005524">
    <property type="term" value="F:ATP binding"/>
    <property type="evidence" value="ECO:0007669"/>
    <property type="project" value="UniProtKB-UniRule"/>
</dbReference>
<dbReference type="FunFam" id="2.40.50.100:FF:000003">
    <property type="entry name" value="Acetyl-CoA carboxylase biotin carboxyl carrier protein"/>
    <property type="match status" value="1"/>
</dbReference>
<dbReference type="InterPro" id="IPR011054">
    <property type="entry name" value="Rudment_hybrid_motif"/>
</dbReference>
<dbReference type="EC" id="6.3.4.14" evidence="2"/>
<dbReference type="STRING" id="1121927.GOHSU_08_00450"/>
<dbReference type="GO" id="GO:0004075">
    <property type="term" value="F:biotin carboxylase activity"/>
    <property type="evidence" value="ECO:0007669"/>
    <property type="project" value="UniProtKB-EC"/>
</dbReference>
<dbReference type="SUPFAM" id="SSF56059">
    <property type="entry name" value="Glutathione synthetase ATP-binding domain-like"/>
    <property type="match status" value="1"/>
</dbReference>
<feature type="domain" description="ATP-grasp" evidence="11">
    <location>
        <begin position="121"/>
        <end position="317"/>
    </location>
</feature>
<comment type="cofactor">
    <cofactor evidence="1">
        <name>biotin</name>
        <dbReference type="ChEBI" id="CHEBI:57586"/>
    </cofactor>
</comment>
<keyword evidence="6" id="KW-0092">Biotin</keyword>
<dbReference type="PROSITE" id="PS00188">
    <property type="entry name" value="BIOTIN"/>
    <property type="match status" value="1"/>
</dbReference>
<dbReference type="InterPro" id="IPR005482">
    <property type="entry name" value="Biotin_COase_C"/>
</dbReference>
<proteinExistence type="predicted"/>
<accession>L7L909</accession>
<dbReference type="eggNOG" id="COG4770">
    <property type="taxonomic scope" value="Bacteria"/>
</dbReference>
<dbReference type="PANTHER" id="PTHR18866">
    <property type="entry name" value="CARBOXYLASE:PYRUVATE/ACETYL-COA/PROPIONYL-COA CARBOXYLASE"/>
    <property type="match status" value="1"/>
</dbReference>
<evidence type="ECO:0000256" key="3">
    <source>
        <dbReference type="ARBA" id="ARBA00022598"/>
    </source>
</evidence>
<sequence length="688" mass="72063">MSATTPVITSVLVANRGEIACRVFATCRAMGIGTVAVYSDPDADAPHVRAADAAVALPGSTSAETYLRGDLVIAAARQAGADAIHPGYGFLSENAEFAQAVIDAGLIWIGPPPSSITAMGSKVNAKEAMAAAGVPVLADLDPAAVTAADLPLLIKASAGGGGRGMRIVRELSELDEAVAAAAREAESAFGDATVFCEPYIERGHHIEVQVMADQHGGVWAVGERECSIQRRHQKVVEEAPAPLVERIGGDMRATLYDAARTAASSIGYVGAGTVEFLASADGRFFFLETNTRLQVEHPVTELTTGTDLVAWQLRVAQGEKLDPTEPAATGHSIEVRLYAEDPARDWQPQSGTVHTIDIPADGHFGLLARPGIRVDSGIADGSEISTFYDPMLAKVISWAPTRARAAAMLARALADAKIHGVVTNRDLLVNILREEQYLTGDTDTAYLDTVGLAELSAPLADPRAVQVAAVAAALAQSAAARVQAQVDAGLPSGWRNLPSVYQSKTYLPAGNDDDELTVRYRIERGRVQLPDLAGVDAISWTPSEVVLRVDGVARRYTVTVVDDQVFVDWPGASVALTRVPRYTDPSAVARPGSLLAPMPGSVIRIAVAEGDRVVAGQPLLWLEAMKMEHTIAAPTDGVVSVLAVTEGRQLAVGEVLAVITDDAASDAAASDEAESAESTTTDAATAAE</sequence>
<dbReference type="InterPro" id="IPR005481">
    <property type="entry name" value="BC-like_N"/>
</dbReference>
<dbReference type="Pfam" id="PF21139">
    <property type="entry name" value="BT_MCC_alpha"/>
    <property type="match status" value="1"/>
</dbReference>
<evidence type="ECO:0000256" key="8">
    <source>
        <dbReference type="PROSITE-ProRule" id="PRU00409"/>
    </source>
</evidence>
<evidence type="ECO:0000256" key="9">
    <source>
        <dbReference type="SAM" id="MobiDB-lite"/>
    </source>
</evidence>
<evidence type="ECO:0000313" key="14">
    <source>
        <dbReference type="Proteomes" id="UP000053405"/>
    </source>
</evidence>
<dbReference type="InterPro" id="IPR011764">
    <property type="entry name" value="Biotin_carboxylation_dom"/>
</dbReference>
<keyword evidence="14" id="KW-1185">Reference proteome</keyword>
<organism evidence="13 14">
    <name type="scientific">Gordonia hirsuta DSM 44140 = NBRC 16056</name>
    <dbReference type="NCBI Taxonomy" id="1121927"/>
    <lineage>
        <taxon>Bacteria</taxon>
        <taxon>Bacillati</taxon>
        <taxon>Actinomycetota</taxon>
        <taxon>Actinomycetes</taxon>
        <taxon>Mycobacteriales</taxon>
        <taxon>Gordoniaceae</taxon>
        <taxon>Gordonia</taxon>
    </lineage>
</organism>
<dbReference type="CDD" id="cd06850">
    <property type="entry name" value="biotinyl_domain"/>
    <property type="match status" value="1"/>
</dbReference>
<dbReference type="InterPro" id="IPR011053">
    <property type="entry name" value="Single_hybrid_motif"/>
</dbReference>
<evidence type="ECO:0000259" key="11">
    <source>
        <dbReference type="PROSITE" id="PS50975"/>
    </source>
</evidence>
<comment type="catalytic activity">
    <reaction evidence="7">
        <text>N(6)-biotinyl-L-lysyl-[protein] + hydrogencarbonate + ATP = N(6)-carboxybiotinyl-L-lysyl-[protein] + ADP + phosphate + H(+)</text>
        <dbReference type="Rhea" id="RHEA:13501"/>
        <dbReference type="Rhea" id="RHEA-COMP:10505"/>
        <dbReference type="Rhea" id="RHEA-COMP:10506"/>
        <dbReference type="ChEBI" id="CHEBI:15378"/>
        <dbReference type="ChEBI" id="CHEBI:17544"/>
        <dbReference type="ChEBI" id="CHEBI:30616"/>
        <dbReference type="ChEBI" id="CHEBI:43474"/>
        <dbReference type="ChEBI" id="CHEBI:83144"/>
        <dbReference type="ChEBI" id="CHEBI:83145"/>
        <dbReference type="ChEBI" id="CHEBI:456216"/>
        <dbReference type="EC" id="6.3.4.14"/>
    </reaction>
    <physiologicalReaction direction="left-to-right" evidence="7">
        <dbReference type="Rhea" id="RHEA:13502"/>
    </physiologicalReaction>
</comment>
<dbReference type="InterPro" id="IPR005479">
    <property type="entry name" value="CPAse_ATP-bd"/>
</dbReference>
<dbReference type="FunFam" id="3.40.50.20:FF:000010">
    <property type="entry name" value="Propionyl-CoA carboxylase subunit alpha"/>
    <property type="match status" value="1"/>
</dbReference>
<evidence type="ECO:0000256" key="6">
    <source>
        <dbReference type="ARBA" id="ARBA00023267"/>
    </source>
</evidence>
<dbReference type="OrthoDB" id="9760256at2"/>
<evidence type="ECO:0000256" key="7">
    <source>
        <dbReference type="ARBA" id="ARBA00048501"/>
    </source>
</evidence>
<dbReference type="SUPFAM" id="SSF51246">
    <property type="entry name" value="Rudiment single hybrid motif"/>
    <property type="match status" value="1"/>
</dbReference>
<dbReference type="InterPro" id="IPR011761">
    <property type="entry name" value="ATP-grasp"/>
</dbReference>
<keyword evidence="3" id="KW-0436">Ligase</keyword>
<keyword evidence="5 8" id="KW-0067">ATP-binding</keyword>
<keyword evidence="4 8" id="KW-0547">Nucleotide-binding</keyword>
<dbReference type="SUPFAM" id="SSF52440">
    <property type="entry name" value="PreATP-grasp domain"/>
    <property type="match status" value="1"/>
</dbReference>
<dbReference type="SMART" id="SM00878">
    <property type="entry name" value="Biotin_carb_C"/>
    <property type="match status" value="1"/>
</dbReference>
<gene>
    <name evidence="13" type="ORF">GOHSU_08_00450</name>
</gene>
<name>L7L909_9ACTN</name>
<dbReference type="Gene3D" id="3.30.470.20">
    <property type="entry name" value="ATP-grasp fold, B domain"/>
    <property type="match status" value="1"/>
</dbReference>
<reference evidence="13 14" key="1">
    <citation type="submission" date="2012-12" db="EMBL/GenBank/DDBJ databases">
        <title>Whole genome shotgun sequence of Gordonia hirsuta NBRC 16056.</title>
        <authorList>
            <person name="Isaki-Nakamura S."/>
            <person name="Hosoyama A."/>
            <person name="Tsuchikane K."/>
            <person name="Katsumata H."/>
            <person name="Baba S."/>
            <person name="Yamazaki S."/>
            <person name="Fujita N."/>
        </authorList>
    </citation>
    <scope>NUCLEOTIDE SEQUENCE [LARGE SCALE GENOMIC DNA]</scope>
    <source>
        <strain evidence="13 14">NBRC 16056</strain>
    </source>
</reference>
<dbReference type="SUPFAM" id="SSF51230">
    <property type="entry name" value="Single hybrid motif"/>
    <property type="match status" value="1"/>
</dbReference>
<dbReference type="Proteomes" id="UP000053405">
    <property type="component" value="Unassembled WGS sequence"/>
</dbReference>
<dbReference type="Pfam" id="PF00364">
    <property type="entry name" value="Biotin_lipoyl"/>
    <property type="match status" value="1"/>
</dbReference>
<feature type="compositionally biased region" description="Low complexity" evidence="9">
    <location>
        <begin position="676"/>
        <end position="688"/>
    </location>
</feature>
<evidence type="ECO:0000259" key="10">
    <source>
        <dbReference type="PROSITE" id="PS50968"/>
    </source>
</evidence>
<dbReference type="InterPro" id="IPR001882">
    <property type="entry name" value="Biotin_BS"/>
</dbReference>
<dbReference type="InterPro" id="IPR050856">
    <property type="entry name" value="Biotin_carboxylase_complex"/>
</dbReference>
<dbReference type="InterPro" id="IPR048429">
    <property type="entry name" value="MCC_alpha_BT"/>
</dbReference>
<evidence type="ECO:0000256" key="5">
    <source>
        <dbReference type="ARBA" id="ARBA00022840"/>
    </source>
</evidence>
<dbReference type="Pfam" id="PF02785">
    <property type="entry name" value="Biotin_carb_C"/>
    <property type="match status" value="1"/>
</dbReference>
<dbReference type="RefSeq" id="WP_005936892.1">
    <property type="nucleotide sequence ID" value="NZ_ATVK01000043.1"/>
</dbReference>
<feature type="domain" description="Biotin carboxylation" evidence="12">
    <location>
        <begin position="7"/>
        <end position="452"/>
    </location>
</feature>
<dbReference type="Pfam" id="PF00289">
    <property type="entry name" value="Biotin_carb_N"/>
    <property type="match status" value="1"/>
</dbReference>
<comment type="caution">
    <text evidence="13">The sequence shown here is derived from an EMBL/GenBank/DDBJ whole genome shotgun (WGS) entry which is preliminary data.</text>
</comment>
<dbReference type="PROSITE" id="PS50975">
    <property type="entry name" value="ATP_GRASP"/>
    <property type="match status" value="1"/>
</dbReference>
<evidence type="ECO:0000256" key="1">
    <source>
        <dbReference type="ARBA" id="ARBA00001953"/>
    </source>
</evidence>
<feature type="domain" description="Lipoyl-binding" evidence="10">
    <location>
        <begin position="585"/>
        <end position="660"/>
    </location>
</feature>
<evidence type="ECO:0000256" key="4">
    <source>
        <dbReference type="ARBA" id="ARBA00022741"/>
    </source>
</evidence>
<evidence type="ECO:0000313" key="13">
    <source>
        <dbReference type="EMBL" id="GAC56517.1"/>
    </source>
</evidence>
<dbReference type="EMBL" id="BANT01000008">
    <property type="protein sequence ID" value="GAC56517.1"/>
    <property type="molecule type" value="Genomic_DNA"/>
</dbReference>
<dbReference type="PANTHER" id="PTHR18866:SF126">
    <property type="entry name" value="BIOTIN CARBOXYLASE"/>
    <property type="match status" value="1"/>
</dbReference>
<dbReference type="AlphaFoldDB" id="L7L909"/>
<dbReference type="Pfam" id="PF02786">
    <property type="entry name" value="CPSase_L_D2"/>
    <property type="match status" value="1"/>
</dbReference>
<feature type="region of interest" description="Disordered" evidence="9">
    <location>
        <begin position="666"/>
        <end position="688"/>
    </location>
</feature>
<evidence type="ECO:0000256" key="2">
    <source>
        <dbReference type="ARBA" id="ARBA00013263"/>
    </source>
</evidence>
<dbReference type="Gene3D" id="2.40.50.100">
    <property type="match status" value="1"/>
</dbReference>
<dbReference type="InterPro" id="IPR000089">
    <property type="entry name" value="Biotin_lipoyl"/>
</dbReference>
<dbReference type="PROSITE" id="PS50968">
    <property type="entry name" value="BIOTINYL_LIPOYL"/>
    <property type="match status" value="1"/>
</dbReference>
<dbReference type="GO" id="GO:0046872">
    <property type="term" value="F:metal ion binding"/>
    <property type="evidence" value="ECO:0007669"/>
    <property type="project" value="InterPro"/>
</dbReference>
<protein>
    <recommendedName>
        <fullName evidence="2">biotin carboxylase</fullName>
        <ecNumber evidence="2">6.3.4.14</ecNumber>
    </recommendedName>
</protein>
<dbReference type="PROSITE" id="PS50979">
    <property type="entry name" value="BC"/>
    <property type="match status" value="1"/>
</dbReference>
<dbReference type="InterPro" id="IPR016185">
    <property type="entry name" value="PreATP-grasp_dom_sf"/>
</dbReference>
<evidence type="ECO:0000259" key="12">
    <source>
        <dbReference type="PROSITE" id="PS50979"/>
    </source>
</evidence>